<name>A0A8E2J9D4_9PEZI</name>
<evidence type="ECO:0000256" key="2">
    <source>
        <dbReference type="SAM" id="Phobius"/>
    </source>
</evidence>
<dbReference type="OrthoDB" id="4227234at2759"/>
<reference evidence="3 4" key="1">
    <citation type="journal article" date="2016" name="Nat. Commun.">
        <title>Ectomycorrhizal ecology is imprinted in the genome of the dominant symbiotic fungus Cenococcum geophilum.</title>
        <authorList>
            <consortium name="DOE Joint Genome Institute"/>
            <person name="Peter M."/>
            <person name="Kohler A."/>
            <person name="Ohm R.A."/>
            <person name="Kuo A."/>
            <person name="Krutzmann J."/>
            <person name="Morin E."/>
            <person name="Arend M."/>
            <person name="Barry K.W."/>
            <person name="Binder M."/>
            <person name="Choi C."/>
            <person name="Clum A."/>
            <person name="Copeland A."/>
            <person name="Grisel N."/>
            <person name="Haridas S."/>
            <person name="Kipfer T."/>
            <person name="LaButti K."/>
            <person name="Lindquist E."/>
            <person name="Lipzen A."/>
            <person name="Maire R."/>
            <person name="Meier B."/>
            <person name="Mihaltcheva S."/>
            <person name="Molinier V."/>
            <person name="Murat C."/>
            <person name="Poggeler S."/>
            <person name="Quandt C.A."/>
            <person name="Sperisen C."/>
            <person name="Tritt A."/>
            <person name="Tisserant E."/>
            <person name="Crous P.W."/>
            <person name="Henrissat B."/>
            <person name="Nehls U."/>
            <person name="Egli S."/>
            <person name="Spatafora J.W."/>
            <person name="Grigoriev I.V."/>
            <person name="Martin F.M."/>
        </authorList>
    </citation>
    <scope>NUCLEOTIDE SEQUENCE [LARGE SCALE GENOMIC DNA]</scope>
    <source>
        <strain evidence="3 4">CBS 459.81</strain>
    </source>
</reference>
<keyword evidence="2" id="KW-1133">Transmembrane helix</keyword>
<accession>A0A8E2J9D4</accession>
<gene>
    <name evidence="3" type="ORF">K432DRAFT_430108</name>
</gene>
<dbReference type="Proteomes" id="UP000250266">
    <property type="component" value="Unassembled WGS sequence"/>
</dbReference>
<keyword evidence="2" id="KW-0812">Transmembrane</keyword>
<proteinExistence type="predicted"/>
<feature type="transmembrane region" description="Helical" evidence="2">
    <location>
        <begin position="12"/>
        <end position="36"/>
    </location>
</feature>
<evidence type="ECO:0000256" key="1">
    <source>
        <dbReference type="SAM" id="MobiDB-lite"/>
    </source>
</evidence>
<feature type="compositionally biased region" description="Low complexity" evidence="1">
    <location>
        <begin position="305"/>
        <end position="334"/>
    </location>
</feature>
<feature type="compositionally biased region" description="Polar residues" evidence="1">
    <location>
        <begin position="337"/>
        <end position="347"/>
    </location>
</feature>
<evidence type="ECO:0000313" key="3">
    <source>
        <dbReference type="EMBL" id="OCK74294.1"/>
    </source>
</evidence>
<organism evidence="3 4">
    <name type="scientific">Lepidopterella palustris CBS 459.81</name>
    <dbReference type="NCBI Taxonomy" id="1314670"/>
    <lineage>
        <taxon>Eukaryota</taxon>
        <taxon>Fungi</taxon>
        <taxon>Dikarya</taxon>
        <taxon>Ascomycota</taxon>
        <taxon>Pezizomycotina</taxon>
        <taxon>Dothideomycetes</taxon>
        <taxon>Pleosporomycetidae</taxon>
        <taxon>Mytilinidiales</taxon>
        <taxon>Argynnaceae</taxon>
        <taxon>Lepidopterella</taxon>
    </lineage>
</organism>
<keyword evidence="4" id="KW-1185">Reference proteome</keyword>
<dbReference type="AlphaFoldDB" id="A0A8E2J9D4"/>
<protein>
    <submittedName>
        <fullName evidence="3">Uncharacterized protein</fullName>
    </submittedName>
</protein>
<dbReference type="EMBL" id="KV745511">
    <property type="protein sequence ID" value="OCK74294.1"/>
    <property type="molecule type" value="Genomic_DNA"/>
</dbReference>
<feature type="region of interest" description="Disordered" evidence="1">
    <location>
        <begin position="287"/>
        <end position="386"/>
    </location>
</feature>
<sequence length="386" mass="42851">MSDGGLAQLFELFSLIFIYGVIGNFAILPICIILFLELVIEVLCIYDNACDSQKRVLLEEARRRLSKEISIVSASVSKDLKRITTKETAKLEAARAEARKRRSKDVATITALIMKQVLAAQMEDKAKEEATKLSAQAKAERATAIERKRRGEEHLAAQLREKLKAEGRERLAALERERAAFNLTQIALPEDLRDLDPLANDFTCIGEKAAGGRCTQWMFSPDDLSYAADRLKTMRSKNPGKSFEVPQLLQLANWMLCPRWHRYEKPQGKEIAIRWFRQLQPAREALSASNEARKAPVTPVKTLGGSPALESSPSSSTRSRTNSTGSSFGRSSMPETPLSSFNQSPPLSASLGAVDTLKYNEPSRTTPGDPRANLTSKFQGLAKRRV</sequence>
<evidence type="ECO:0000313" key="4">
    <source>
        <dbReference type="Proteomes" id="UP000250266"/>
    </source>
</evidence>
<keyword evidence="2" id="KW-0472">Membrane</keyword>